<feature type="transmembrane region" description="Helical" evidence="7">
    <location>
        <begin position="12"/>
        <end position="31"/>
    </location>
</feature>
<evidence type="ECO:0000313" key="9">
    <source>
        <dbReference type="EMBL" id="BCS81958.1"/>
    </source>
</evidence>
<organism evidence="9 10">
    <name type="scientific">Caldicellulosiruptor diazotrophicus</name>
    <dbReference type="NCBI Taxonomy" id="2806205"/>
    <lineage>
        <taxon>Bacteria</taxon>
        <taxon>Bacillati</taxon>
        <taxon>Bacillota</taxon>
        <taxon>Bacillota incertae sedis</taxon>
        <taxon>Caldicellulosiruptorales</taxon>
        <taxon>Caldicellulosiruptoraceae</taxon>
        <taxon>Caldicellulosiruptor</taxon>
    </lineage>
</organism>
<keyword evidence="4 7" id="KW-0812">Transmembrane</keyword>
<dbReference type="Proteomes" id="UP000663623">
    <property type="component" value="Chromosome"/>
</dbReference>
<feature type="transmembrane region" description="Helical" evidence="7">
    <location>
        <begin position="51"/>
        <end position="72"/>
    </location>
</feature>
<keyword evidence="5 7" id="KW-1133">Transmembrane helix</keyword>
<evidence type="ECO:0000256" key="3">
    <source>
        <dbReference type="ARBA" id="ARBA00022475"/>
    </source>
</evidence>
<evidence type="ECO:0000256" key="5">
    <source>
        <dbReference type="ARBA" id="ARBA00022989"/>
    </source>
</evidence>
<name>A0ABN6E8Y7_9FIRM</name>
<keyword evidence="6 7" id="KW-0472">Membrane</keyword>
<reference evidence="9 10" key="1">
    <citation type="submission" date="2021-02" db="EMBL/GenBank/DDBJ databases">
        <title>Nitrogen-fixing ability and nitrogen fixation related genes of thermophilic fermentative bacteria in the genus Caldicellulosiruptor.</title>
        <authorList>
            <person name="Chen Y."/>
            <person name="Nishihara A."/>
            <person name="Haruta S."/>
        </authorList>
    </citation>
    <scope>NUCLEOTIDE SEQUENCE [LARGE SCALE GENOMIC DNA]</scope>
    <source>
        <strain evidence="9 10">YA01</strain>
    </source>
</reference>
<evidence type="ECO:0000256" key="7">
    <source>
        <dbReference type="SAM" id="Phobius"/>
    </source>
</evidence>
<feature type="transmembrane region" description="Helical" evidence="7">
    <location>
        <begin position="133"/>
        <end position="153"/>
    </location>
</feature>
<feature type="domain" description="VTT" evidence="8">
    <location>
        <begin position="35"/>
        <end position="155"/>
    </location>
</feature>
<gene>
    <name evidence="9" type="ORF">CaldiYA01_19180</name>
</gene>
<sequence length="201" mass="23591">MIEFLKYMVDNFGLWGIFLILAVEGLGIPFPTQIAYLGAVALLNFHKFTPFTLIMVISLGNLCGNVVVNLLLRSGRKKIISFFERLLRIKKETLESVNNFFIKYGIFAVPVARIIGIPRTPVIFLAGISKMNFYEYVISSFIGNTLWATFYVYFYWYGYSFFKFLYKKDTHLFWLAILVLVFIVILAWTIFLKLWRRRKRV</sequence>
<feature type="transmembrane region" description="Helical" evidence="7">
    <location>
        <begin position="173"/>
        <end position="195"/>
    </location>
</feature>
<evidence type="ECO:0000256" key="1">
    <source>
        <dbReference type="ARBA" id="ARBA00004651"/>
    </source>
</evidence>
<keyword evidence="10" id="KW-1185">Reference proteome</keyword>
<evidence type="ECO:0000313" key="10">
    <source>
        <dbReference type="Proteomes" id="UP000663623"/>
    </source>
</evidence>
<evidence type="ECO:0000256" key="6">
    <source>
        <dbReference type="ARBA" id="ARBA00023136"/>
    </source>
</evidence>
<proteinExistence type="inferred from homology"/>
<dbReference type="InterPro" id="IPR051311">
    <property type="entry name" value="DedA_domain"/>
</dbReference>
<keyword evidence="3" id="KW-1003">Cell membrane</keyword>
<evidence type="ECO:0000256" key="2">
    <source>
        <dbReference type="ARBA" id="ARBA00010792"/>
    </source>
</evidence>
<accession>A0ABN6E8Y7</accession>
<dbReference type="RefSeq" id="WP_207179144.1">
    <property type="nucleotide sequence ID" value="NZ_AP024480.1"/>
</dbReference>
<comment type="subcellular location">
    <subcellularLocation>
        <location evidence="1">Cell membrane</location>
        <topology evidence="1">Multi-pass membrane protein</topology>
    </subcellularLocation>
</comment>
<protein>
    <submittedName>
        <fullName evidence="9">Alkaline phosphatase</fullName>
    </submittedName>
</protein>
<dbReference type="InterPro" id="IPR032816">
    <property type="entry name" value="VTT_dom"/>
</dbReference>
<dbReference type="Pfam" id="PF09335">
    <property type="entry name" value="VTT_dom"/>
    <property type="match status" value="1"/>
</dbReference>
<dbReference type="EMBL" id="AP024480">
    <property type="protein sequence ID" value="BCS81958.1"/>
    <property type="molecule type" value="Genomic_DNA"/>
</dbReference>
<evidence type="ECO:0000256" key="4">
    <source>
        <dbReference type="ARBA" id="ARBA00022692"/>
    </source>
</evidence>
<dbReference type="PANTHER" id="PTHR42709">
    <property type="entry name" value="ALKALINE PHOSPHATASE LIKE PROTEIN"/>
    <property type="match status" value="1"/>
</dbReference>
<comment type="similarity">
    <text evidence="2">Belongs to the DedA family.</text>
</comment>
<dbReference type="PANTHER" id="PTHR42709:SF6">
    <property type="entry name" value="UNDECAPRENYL PHOSPHATE TRANSPORTER A"/>
    <property type="match status" value="1"/>
</dbReference>
<evidence type="ECO:0000259" key="8">
    <source>
        <dbReference type="Pfam" id="PF09335"/>
    </source>
</evidence>